<feature type="region of interest" description="Disordered" evidence="1">
    <location>
        <begin position="47"/>
        <end position="72"/>
    </location>
</feature>
<gene>
    <name evidence="2" type="ORF">CC86DRAFT_200181</name>
</gene>
<dbReference type="Proteomes" id="UP000799424">
    <property type="component" value="Unassembled WGS sequence"/>
</dbReference>
<dbReference type="AlphaFoldDB" id="A0A6A7A3S8"/>
<accession>A0A6A7A3S8</accession>
<evidence type="ECO:0000313" key="3">
    <source>
        <dbReference type="Proteomes" id="UP000799424"/>
    </source>
</evidence>
<evidence type="ECO:0000256" key="1">
    <source>
        <dbReference type="SAM" id="MobiDB-lite"/>
    </source>
</evidence>
<name>A0A6A7A3S8_9PLEO</name>
<sequence length="150" mass="16029">MKSTLTCWPGSLSELQPSRSHVKEHGVGCAGTVPPHETSVVRTAHFRPPTNESASSDSNGDHQVAPALRNTTSSEMKRVTANTLREGFILFQNNYTHSQSAANLEASCGASRLVDATCEVVGQTCRGHITMSDPNGAFAPSSKLILCFSR</sequence>
<evidence type="ECO:0000313" key="2">
    <source>
        <dbReference type="EMBL" id="KAF2827783.1"/>
    </source>
</evidence>
<dbReference type="EMBL" id="MU006223">
    <property type="protein sequence ID" value="KAF2827783.1"/>
    <property type="molecule type" value="Genomic_DNA"/>
</dbReference>
<keyword evidence="3" id="KW-1185">Reference proteome</keyword>
<proteinExistence type="predicted"/>
<organism evidence="2 3">
    <name type="scientific">Ophiobolus disseminans</name>
    <dbReference type="NCBI Taxonomy" id="1469910"/>
    <lineage>
        <taxon>Eukaryota</taxon>
        <taxon>Fungi</taxon>
        <taxon>Dikarya</taxon>
        <taxon>Ascomycota</taxon>
        <taxon>Pezizomycotina</taxon>
        <taxon>Dothideomycetes</taxon>
        <taxon>Pleosporomycetidae</taxon>
        <taxon>Pleosporales</taxon>
        <taxon>Pleosporineae</taxon>
        <taxon>Phaeosphaeriaceae</taxon>
        <taxon>Ophiobolus</taxon>
    </lineage>
</organism>
<reference evidence="2" key="1">
    <citation type="journal article" date="2020" name="Stud. Mycol.">
        <title>101 Dothideomycetes genomes: a test case for predicting lifestyles and emergence of pathogens.</title>
        <authorList>
            <person name="Haridas S."/>
            <person name="Albert R."/>
            <person name="Binder M."/>
            <person name="Bloem J."/>
            <person name="Labutti K."/>
            <person name="Salamov A."/>
            <person name="Andreopoulos B."/>
            <person name="Baker S."/>
            <person name="Barry K."/>
            <person name="Bills G."/>
            <person name="Bluhm B."/>
            <person name="Cannon C."/>
            <person name="Castanera R."/>
            <person name="Culley D."/>
            <person name="Daum C."/>
            <person name="Ezra D."/>
            <person name="Gonzalez J."/>
            <person name="Henrissat B."/>
            <person name="Kuo A."/>
            <person name="Liang C."/>
            <person name="Lipzen A."/>
            <person name="Lutzoni F."/>
            <person name="Magnuson J."/>
            <person name="Mondo S."/>
            <person name="Nolan M."/>
            <person name="Ohm R."/>
            <person name="Pangilinan J."/>
            <person name="Park H.-J."/>
            <person name="Ramirez L."/>
            <person name="Alfaro M."/>
            <person name="Sun H."/>
            <person name="Tritt A."/>
            <person name="Yoshinaga Y."/>
            <person name="Zwiers L.-H."/>
            <person name="Turgeon B."/>
            <person name="Goodwin S."/>
            <person name="Spatafora J."/>
            <person name="Crous P."/>
            <person name="Grigoriev I."/>
        </authorList>
    </citation>
    <scope>NUCLEOTIDE SEQUENCE</scope>
    <source>
        <strain evidence="2">CBS 113818</strain>
    </source>
</reference>
<protein>
    <submittedName>
        <fullName evidence="2">Uncharacterized protein</fullName>
    </submittedName>
</protein>